<dbReference type="SMART" id="SM00736">
    <property type="entry name" value="CADG"/>
    <property type="match status" value="2"/>
</dbReference>
<protein>
    <recommendedName>
        <fullName evidence="1">Dystroglycan-type cadherin-like domain-containing protein</fullName>
    </recommendedName>
</protein>
<feature type="domain" description="Dystroglycan-type cadherin-like" evidence="1">
    <location>
        <begin position="22"/>
        <end position="120"/>
    </location>
</feature>
<accession>A0A2J6QME1</accession>
<proteinExistence type="predicted"/>
<name>A0A2J6QME1_9HELO</name>
<dbReference type="InterPro" id="IPR015919">
    <property type="entry name" value="Cadherin-like_sf"/>
</dbReference>
<dbReference type="GO" id="GO:0016020">
    <property type="term" value="C:membrane"/>
    <property type="evidence" value="ECO:0007669"/>
    <property type="project" value="InterPro"/>
</dbReference>
<feature type="domain" description="Dystroglycan-type cadherin-like" evidence="1">
    <location>
        <begin position="122"/>
        <end position="217"/>
    </location>
</feature>
<dbReference type="Pfam" id="PF05345">
    <property type="entry name" value="He_PIG"/>
    <property type="match status" value="3"/>
</dbReference>
<dbReference type="AlphaFoldDB" id="A0A2J6QME1"/>
<sequence length="344" mass="36404">MALRHILSAAAIYGTVVVAIPTIAFPLNSQVPPVARISEPFSYTFSISTFSSTLPITYNLSNGPSWLSLGSSTRTLFGTPSIADAGMGAVTGISINITASNSSGSITDYATLLITTFSAPSTLLYHPSTPFTLNSQPGTSSVSSLIYYAVTVENTPLPSWISFDQSSLKFTGQTPSYQSLIQPPQTFGVQLNASDVEGFSGVAIYFDIEVGIHLLSFKNAALEVNATAGDTINFTGLALNLEIDGQSASGSDILSISAQTPSWLSFDKYTLALSGNVPFDTAPCNITIQATDIYGGTAKAVVYIDIFTSLFTNEIGTLNVTIGMSFRYDLSLYVRNKSDIAMTA</sequence>
<dbReference type="GO" id="GO:0005509">
    <property type="term" value="F:calcium ion binding"/>
    <property type="evidence" value="ECO:0007669"/>
    <property type="project" value="InterPro"/>
</dbReference>
<evidence type="ECO:0000313" key="3">
    <source>
        <dbReference type="Proteomes" id="UP000235672"/>
    </source>
</evidence>
<dbReference type="EMBL" id="KZ613466">
    <property type="protein sequence ID" value="PMD27435.1"/>
    <property type="molecule type" value="Genomic_DNA"/>
</dbReference>
<dbReference type="InterPro" id="IPR013783">
    <property type="entry name" value="Ig-like_fold"/>
</dbReference>
<organism evidence="2 3">
    <name type="scientific">Hyaloscypha hepaticicola</name>
    <dbReference type="NCBI Taxonomy" id="2082293"/>
    <lineage>
        <taxon>Eukaryota</taxon>
        <taxon>Fungi</taxon>
        <taxon>Dikarya</taxon>
        <taxon>Ascomycota</taxon>
        <taxon>Pezizomycotina</taxon>
        <taxon>Leotiomycetes</taxon>
        <taxon>Helotiales</taxon>
        <taxon>Hyaloscyphaceae</taxon>
        <taxon>Hyaloscypha</taxon>
    </lineage>
</organism>
<reference evidence="2 3" key="1">
    <citation type="submission" date="2016-05" db="EMBL/GenBank/DDBJ databases">
        <title>A degradative enzymes factory behind the ericoid mycorrhizal symbiosis.</title>
        <authorList>
            <consortium name="DOE Joint Genome Institute"/>
            <person name="Martino E."/>
            <person name="Morin E."/>
            <person name="Grelet G."/>
            <person name="Kuo A."/>
            <person name="Kohler A."/>
            <person name="Daghino S."/>
            <person name="Barry K."/>
            <person name="Choi C."/>
            <person name="Cichocki N."/>
            <person name="Clum A."/>
            <person name="Copeland A."/>
            <person name="Hainaut M."/>
            <person name="Haridas S."/>
            <person name="Labutti K."/>
            <person name="Lindquist E."/>
            <person name="Lipzen A."/>
            <person name="Khouja H.-R."/>
            <person name="Murat C."/>
            <person name="Ohm R."/>
            <person name="Olson A."/>
            <person name="Spatafora J."/>
            <person name="Veneault-Fourrey C."/>
            <person name="Henrissat B."/>
            <person name="Grigoriev I."/>
            <person name="Martin F."/>
            <person name="Perotto S."/>
        </authorList>
    </citation>
    <scope>NUCLEOTIDE SEQUENCE [LARGE SCALE GENOMIC DNA]</scope>
    <source>
        <strain evidence="2 3">UAMH 7357</strain>
    </source>
</reference>
<dbReference type="STRING" id="1745343.A0A2J6QME1"/>
<dbReference type="Gene3D" id="2.60.40.10">
    <property type="entry name" value="Immunoglobulins"/>
    <property type="match status" value="3"/>
</dbReference>
<dbReference type="OrthoDB" id="41532at2759"/>
<gene>
    <name evidence="2" type="ORF">NA56DRAFT_697623</name>
</gene>
<evidence type="ECO:0000313" key="2">
    <source>
        <dbReference type="EMBL" id="PMD27435.1"/>
    </source>
</evidence>
<evidence type="ECO:0000259" key="1">
    <source>
        <dbReference type="SMART" id="SM00736"/>
    </source>
</evidence>
<dbReference type="InterPro" id="IPR006644">
    <property type="entry name" value="Cadg"/>
</dbReference>
<dbReference type="Proteomes" id="UP000235672">
    <property type="component" value="Unassembled WGS sequence"/>
</dbReference>
<keyword evidence="3" id="KW-1185">Reference proteome</keyword>
<dbReference type="SUPFAM" id="SSF49313">
    <property type="entry name" value="Cadherin-like"/>
    <property type="match status" value="3"/>
</dbReference>